<dbReference type="Pfam" id="PF17648">
    <property type="entry name" value="Luciferase"/>
    <property type="match status" value="1"/>
</dbReference>
<dbReference type="PANTHER" id="PTHR38695">
    <property type="entry name" value="AMINO ACID PERMEASE_ SLC12A DOMAIN-CONTAINING PROTEIN"/>
    <property type="match status" value="1"/>
</dbReference>
<organism evidence="2 3">
    <name type="scientific">Cadophora malorum</name>
    <dbReference type="NCBI Taxonomy" id="108018"/>
    <lineage>
        <taxon>Eukaryota</taxon>
        <taxon>Fungi</taxon>
        <taxon>Dikarya</taxon>
        <taxon>Ascomycota</taxon>
        <taxon>Pezizomycotina</taxon>
        <taxon>Leotiomycetes</taxon>
        <taxon>Helotiales</taxon>
        <taxon>Ploettnerulaceae</taxon>
        <taxon>Cadophora</taxon>
    </lineage>
</organism>
<proteinExistence type="predicted"/>
<dbReference type="OrthoDB" id="5358398at2759"/>
<sequence length="208" mass="22881">MIGYLTQLCLGPLRADPFTLLPYDNPDEIAKCGHEVGTSFLHEELPEREGPRPEVSAWIAPHRQITQLTGDDMHKLLAQSMEELATKYASHTVVRTSVLEKSGDAFLVADSVATPHSIAKSTKREIAHVHAGTGSGDYSLHMSLSPADCKEVISKKWGERMTLAGTLVPHEYLMVYTPRTKEEVEVVKTIVSAAIEFMAGVQKPSDKE</sequence>
<evidence type="ECO:0000313" key="2">
    <source>
        <dbReference type="EMBL" id="KAG4415920.1"/>
    </source>
</evidence>
<reference evidence="2" key="1">
    <citation type="submission" date="2021-02" db="EMBL/GenBank/DDBJ databases">
        <title>Genome sequence Cadophora malorum strain M34.</title>
        <authorList>
            <person name="Stefanovic E."/>
            <person name="Vu D."/>
            <person name="Scully C."/>
            <person name="Dijksterhuis J."/>
            <person name="Roader J."/>
            <person name="Houbraken J."/>
        </authorList>
    </citation>
    <scope>NUCLEOTIDE SEQUENCE</scope>
    <source>
        <strain evidence="2">M34</strain>
    </source>
</reference>
<dbReference type="PANTHER" id="PTHR38695:SF1">
    <property type="entry name" value="AMINO ACID PERMEASE_ SLC12A DOMAIN-CONTAINING PROTEIN"/>
    <property type="match status" value="1"/>
</dbReference>
<dbReference type="Proteomes" id="UP000664132">
    <property type="component" value="Unassembled WGS sequence"/>
</dbReference>
<dbReference type="EMBL" id="JAFJYH010000203">
    <property type="protein sequence ID" value="KAG4415920.1"/>
    <property type="molecule type" value="Genomic_DNA"/>
</dbReference>
<protein>
    <recommendedName>
        <fullName evidence="1">Luciferase domain-containing protein</fullName>
    </recommendedName>
</protein>
<keyword evidence="3" id="KW-1185">Reference proteome</keyword>
<gene>
    <name evidence="2" type="ORF">IFR04_010938</name>
</gene>
<dbReference type="AlphaFoldDB" id="A0A8H7T6V9"/>
<comment type="caution">
    <text evidence="2">The sequence shown here is derived from an EMBL/GenBank/DDBJ whole genome shotgun (WGS) entry which is preliminary data.</text>
</comment>
<dbReference type="InterPro" id="IPR040841">
    <property type="entry name" value="Luciferase_dom"/>
</dbReference>
<evidence type="ECO:0000313" key="3">
    <source>
        <dbReference type="Proteomes" id="UP000664132"/>
    </source>
</evidence>
<evidence type="ECO:0000259" key="1">
    <source>
        <dbReference type="Pfam" id="PF17648"/>
    </source>
</evidence>
<accession>A0A8H7T6V9</accession>
<feature type="domain" description="Luciferase" evidence="1">
    <location>
        <begin position="123"/>
        <end position="194"/>
    </location>
</feature>
<name>A0A8H7T6V9_9HELO</name>
<dbReference type="InterPro" id="IPR048273">
    <property type="entry name" value="Luciferase"/>
</dbReference>